<feature type="transmembrane region" description="Helical" evidence="16">
    <location>
        <begin position="134"/>
        <end position="154"/>
    </location>
</feature>
<evidence type="ECO:0000313" key="18">
    <source>
        <dbReference type="EMBL" id="ABY55228.1"/>
    </source>
</evidence>
<name>C4MEG0_9BILA</name>
<dbReference type="GO" id="GO:0003954">
    <property type="term" value="F:NADH dehydrogenase activity"/>
    <property type="evidence" value="ECO:0007669"/>
    <property type="project" value="TreeGrafter"/>
</dbReference>
<keyword evidence="7 16" id="KW-0812">Transmembrane</keyword>
<feature type="transmembrane region" description="Helical" evidence="16">
    <location>
        <begin position="370"/>
        <end position="393"/>
    </location>
</feature>
<feature type="transmembrane region" description="Helical" evidence="16">
    <location>
        <begin position="47"/>
        <end position="66"/>
    </location>
</feature>
<evidence type="ECO:0000256" key="4">
    <source>
        <dbReference type="ARBA" id="ARBA00021006"/>
    </source>
</evidence>
<dbReference type="RefSeq" id="YP_002456343.1">
    <property type="nucleotide sequence ID" value="NC_011820.2"/>
</dbReference>
<evidence type="ECO:0000256" key="2">
    <source>
        <dbReference type="ARBA" id="ARBA00009025"/>
    </source>
</evidence>
<dbReference type="GeneID" id="7256453"/>
<keyword evidence="6 16" id="KW-0679">Respiratory chain</keyword>
<keyword evidence="13 16" id="KW-0496">Mitochondrion</keyword>
<evidence type="ECO:0000256" key="8">
    <source>
        <dbReference type="ARBA" id="ARBA00022967"/>
    </source>
</evidence>
<protein>
    <recommendedName>
        <fullName evidence="4 16">NADH-ubiquinone oxidoreductase chain 4</fullName>
        <ecNumber evidence="3 16">7.1.1.2</ecNumber>
    </recommendedName>
</protein>
<comment type="similarity">
    <text evidence="2 16">Belongs to the complex I subunit 4 family.</text>
</comment>
<feature type="transmembrane region" description="Helical" evidence="16">
    <location>
        <begin position="101"/>
        <end position="122"/>
    </location>
</feature>
<feature type="transmembrane region" description="Helical" evidence="16">
    <location>
        <begin position="413"/>
        <end position="432"/>
    </location>
</feature>
<dbReference type="EMBL" id="EU365892">
    <property type="protein sequence ID" value="ABY55228.1"/>
    <property type="molecule type" value="Genomic_DNA"/>
</dbReference>
<keyword evidence="12 16" id="KW-0830">Ubiquinone</keyword>
<feature type="transmembrane region" description="Helical" evidence="16">
    <location>
        <begin position="338"/>
        <end position="358"/>
    </location>
</feature>
<keyword evidence="9 16" id="KW-0249">Electron transport</keyword>
<feature type="transmembrane region" description="Helical" evidence="16">
    <location>
        <begin position="205"/>
        <end position="226"/>
    </location>
</feature>
<dbReference type="AlphaFoldDB" id="C4MEG0"/>
<keyword evidence="5 16" id="KW-0813">Transport</keyword>
<dbReference type="InterPro" id="IPR001750">
    <property type="entry name" value="ND/Mrp_TM"/>
</dbReference>
<sequence length="437" mass="49570">MIWEQGLKDYKKMSNKLAIVLVFSFMNFSNSFSMTNVIQHNYSYNNFSHIMICLSIFVTLLMSMVSSQTAEKNAKQSSLFKSSVMMLLMVMLFFFSTKNMILFYVTFELSLLPTMMLILKWGSQPERLQATMYFMLYTMCASLPLMYMLFQLYLNNMSFTMNPNYPMNSMTQMNYLMCMCMVTAFLVKLPMWGVHLWLPKAHVEAPLSGSMILAGILLKLGGYGLLKFTELMYKTQSPSFNLIFAINLWGAMLMGFVCMSSMDMKVLIAYSSVIHMNLPVLGVISQSIIGMMGAMLMMISHGIGSPGMFTMANSNYEKTKSRNILLNKSMSITQPNMMMMWFLLISANMAAPPSLNLASEILISMSVLKISFIFAIPLSLITMLGGVYNLYIYSAQLGNNSNKIMPFTADSSMNYIIYISQAFMCYFVILLINNCVC</sequence>
<evidence type="ECO:0000256" key="14">
    <source>
        <dbReference type="ARBA" id="ARBA00023136"/>
    </source>
</evidence>
<feature type="transmembrane region" description="Helical" evidence="16">
    <location>
        <begin position="174"/>
        <end position="198"/>
    </location>
</feature>
<dbReference type="InterPro" id="IPR003918">
    <property type="entry name" value="NADH_UbQ_OxRdtase"/>
</dbReference>
<evidence type="ECO:0000256" key="1">
    <source>
        <dbReference type="ARBA" id="ARBA00004225"/>
    </source>
</evidence>
<keyword evidence="10 16" id="KW-1133">Transmembrane helix</keyword>
<evidence type="ECO:0000256" key="13">
    <source>
        <dbReference type="ARBA" id="ARBA00023128"/>
    </source>
</evidence>
<keyword evidence="11 16" id="KW-0520">NAD</keyword>
<gene>
    <name evidence="18" type="primary">ND4</name>
</gene>
<dbReference type="PANTHER" id="PTHR43507">
    <property type="entry name" value="NADH-UBIQUINONE OXIDOREDUCTASE CHAIN 4"/>
    <property type="match status" value="1"/>
</dbReference>
<evidence type="ECO:0000259" key="17">
    <source>
        <dbReference type="Pfam" id="PF00361"/>
    </source>
</evidence>
<evidence type="ECO:0000256" key="3">
    <source>
        <dbReference type="ARBA" id="ARBA00012944"/>
    </source>
</evidence>
<comment type="catalytic activity">
    <reaction evidence="15 16">
        <text>a ubiquinone + NADH + 5 H(+)(in) = a ubiquinol + NAD(+) + 4 H(+)(out)</text>
        <dbReference type="Rhea" id="RHEA:29091"/>
        <dbReference type="Rhea" id="RHEA-COMP:9565"/>
        <dbReference type="Rhea" id="RHEA-COMP:9566"/>
        <dbReference type="ChEBI" id="CHEBI:15378"/>
        <dbReference type="ChEBI" id="CHEBI:16389"/>
        <dbReference type="ChEBI" id="CHEBI:17976"/>
        <dbReference type="ChEBI" id="CHEBI:57540"/>
        <dbReference type="ChEBI" id="CHEBI:57945"/>
        <dbReference type="EC" id="7.1.1.2"/>
    </reaction>
</comment>
<reference evidence="18" key="1">
    <citation type="journal article" date="2009" name="Gene">
        <title>The complete mitochondrial genome of Watersipora subtorquata (Bryozoa, Gymnolaemata, Ctenostomata) with phylogenetic consideration of Bryozoa.</title>
        <authorList>
            <person name="Sun M."/>
            <person name="Wu Z."/>
            <person name="Shen X."/>
            <person name="Ren J."/>
            <person name="Liu X."/>
            <person name="Liu H."/>
            <person name="Liu B."/>
        </authorList>
    </citation>
    <scope>NUCLEOTIDE SEQUENCE</scope>
</reference>
<feature type="domain" description="NADH:quinone oxidoreductase/Mrp antiporter transmembrane" evidence="17">
    <location>
        <begin position="98"/>
        <end position="382"/>
    </location>
</feature>
<evidence type="ECO:0000256" key="10">
    <source>
        <dbReference type="ARBA" id="ARBA00022989"/>
    </source>
</evidence>
<keyword evidence="14 16" id="KW-0472">Membrane</keyword>
<evidence type="ECO:0000256" key="9">
    <source>
        <dbReference type="ARBA" id="ARBA00022982"/>
    </source>
</evidence>
<dbReference type="EC" id="7.1.1.2" evidence="3 16"/>
<comment type="function">
    <text evidence="16">Core subunit of the mitochondrial membrane respiratory chain NADH dehydrogenase (Complex I) which catalyzes electron transfer from NADH through the respiratory chain, using ubiquinone as an electron acceptor. Essential for the catalytic activity and assembly of complex I.</text>
</comment>
<dbReference type="PRINTS" id="PR01437">
    <property type="entry name" value="NUOXDRDTASE4"/>
</dbReference>
<dbReference type="GO" id="GO:0042773">
    <property type="term" value="P:ATP synthesis coupled electron transport"/>
    <property type="evidence" value="ECO:0007669"/>
    <property type="project" value="InterPro"/>
</dbReference>
<dbReference type="Pfam" id="PF00361">
    <property type="entry name" value="Proton_antipo_M"/>
    <property type="match status" value="1"/>
</dbReference>
<organism evidence="18">
    <name type="scientific">Watersipora subtorquata</name>
    <dbReference type="NCBI Taxonomy" id="193294"/>
    <lineage>
        <taxon>Eukaryota</taxon>
        <taxon>Metazoa</taxon>
        <taxon>Spiralia</taxon>
        <taxon>Lophotrochozoa</taxon>
        <taxon>Bryozoa</taxon>
        <taxon>Gymnolaemata</taxon>
        <taxon>Cheilostomatida</taxon>
        <taxon>Flustrina</taxon>
        <taxon>Smittinoidea</taxon>
        <taxon>Watersiporidae</taxon>
        <taxon>Watersipora</taxon>
    </lineage>
</organism>
<evidence type="ECO:0000256" key="5">
    <source>
        <dbReference type="ARBA" id="ARBA00022448"/>
    </source>
</evidence>
<dbReference type="PANTHER" id="PTHR43507:SF20">
    <property type="entry name" value="NADH-UBIQUINONE OXIDOREDUCTASE CHAIN 4"/>
    <property type="match status" value="1"/>
</dbReference>
<keyword evidence="8" id="KW-1278">Translocase</keyword>
<proteinExistence type="inferred from homology"/>
<feature type="transmembrane region" description="Helical" evidence="16">
    <location>
        <begin position="78"/>
        <end position="95"/>
    </location>
</feature>
<evidence type="ECO:0000256" key="15">
    <source>
        <dbReference type="ARBA" id="ARBA00049551"/>
    </source>
</evidence>
<dbReference type="GO" id="GO:0015990">
    <property type="term" value="P:electron transport coupled proton transport"/>
    <property type="evidence" value="ECO:0007669"/>
    <property type="project" value="TreeGrafter"/>
</dbReference>
<dbReference type="CTD" id="4538"/>
<feature type="transmembrane region" description="Helical" evidence="16">
    <location>
        <begin position="238"/>
        <end position="259"/>
    </location>
</feature>
<evidence type="ECO:0000256" key="7">
    <source>
        <dbReference type="ARBA" id="ARBA00022692"/>
    </source>
</evidence>
<dbReference type="GO" id="GO:0048039">
    <property type="term" value="F:ubiquinone binding"/>
    <property type="evidence" value="ECO:0007669"/>
    <property type="project" value="TreeGrafter"/>
</dbReference>
<accession>C4MEG0</accession>
<geneLocation type="mitochondrion" evidence="18"/>
<evidence type="ECO:0000256" key="16">
    <source>
        <dbReference type="RuleBase" id="RU003297"/>
    </source>
</evidence>
<evidence type="ECO:0000256" key="6">
    <source>
        <dbReference type="ARBA" id="ARBA00022660"/>
    </source>
</evidence>
<feature type="transmembrane region" description="Helical" evidence="16">
    <location>
        <begin position="280"/>
        <end position="303"/>
    </location>
</feature>
<evidence type="ECO:0000256" key="12">
    <source>
        <dbReference type="ARBA" id="ARBA00023075"/>
    </source>
</evidence>
<comment type="subcellular location">
    <subcellularLocation>
        <location evidence="1 16">Mitochondrion membrane</location>
        <topology evidence="1 16">Multi-pass membrane protein</topology>
    </subcellularLocation>
</comment>
<dbReference type="GO" id="GO:0008137">
    <property type="term" value="F:NADH dehydrogenase (ubiquinone) activity"/>
    <property type="evidence" value="ECO:0007669"/>
    <property type="project" value="UniProtKB-UniRule"/>
</dbReference>
<dbReference type="GO" id="GO:0031966">
    <property type="term" value="C:mitochondrial membrane"/>
    <property type="evidence" value="ECO:0007669"/>
    <property type="project" value="UniProtKB-SubCell"/>
</dbReference>
<evidence type="ECO:0000256" key="11">
    <source>
        <dbReference type="ARBA" id="ARBA00023027"/>
    </source>
</evidence>